<dbReference type="Proteomes" id="UP001168972">
    <property type="component" value="Unassembled WGS sequence"/>
</dbReference>
<evidence type="ECO:0000313" key="1">
    <source>
        <dbReference type="EMBL" id="KAK0158066.1"/>
    </source>
</evidence>
<reference evidence="1" key="1">
    <citation type="journal article" date="2023" name="bioRxiv">
        <title>Scaffold-level genome assemblies of two parasitoid biocontrol wasps reveal the parthenogenesis mechanism and an associated novel virus.</title>
        <authorList>
            <person name="Inwood S."/>
            <person name="Skelly J."/>
            <person name="Guhlin J."/>
            <person name="Harrop T."/>
            <person name="Goldson S."/>
            <person name="Dearden P."/>
        </authorList>
    </citation>
    <scope>NUCLEOTIDE SEQUENCE</scope>
    <source>
        <strain evidence="1">Lincoln</strain>
        <tissue evidence="1">Whole body</tissue>
    </source>
</reference>
<dbReference type="Gene3D" id="3.30.420.10">
    <property type="entry name" value="Ribonuclease H-like superfamily/Ribonuclease H"/>
    <property type="match status" value="1"/>
</dbReference>
<gene>
    <name evidence="1" type="ORF">PV327_011173</name>
</gene>
<evidence type="ECO:0000313" key="2">
    <source>
        <dbReference type="Proteomes" id="UP001168972"/>
    </source>
</evidence>
<reference evidence="1" key="2">
    <citation type="submission" date="2023-03" db="EMBL/GenBank/DDBJ databases">
        <authorList>
            <person name="Inwood S.N."/>
            <person name="Skelly J.G."/>
            <person name="Guhlin J."/>
            <person name="Harrop T.W.R."/>
            <person name="Goldson S.G."/>
            <person name="Dearden P.K."/>
        </authorList>
    </citation>
    <scope>NUCLEOTIDE SEQUENCE</scope>
    <source>
        <strain evidence="1">Lincoln</strain>
        <tissue evidence="1">Whole body</tissue>
    </source>
</reference>
<proteinExistence type="predicted"/>
<feature type="non-terminal residue" evidence="1">
    <location>
        <position position="1"/>
    </location>
</feature>
<keyword evidence="2" id="KW-1185">Reference proteome</keyword>
<comment type="caution">
    <text evidence="1">The sequence shown here is derived from an EMBL/GenBank/DDBJ whole genome shotgun (WGS) entry which is preliminary data.</text>
</comment>
<dbReference type="InterPro" id="IPR036397">
    <property type="entry name" value="RNaseH_sf"/>
</dbReference>
<accession>A0AA39C529</accession>
<name>A0AA39C529_MICHY</name>
<evidence type="ECO:0008006" key="3">
    <source>
        <dbReference type="Google" id="ProtNLM"/>
    </source>
</evidence>
<dbReference type="SUPFAM" id="SSF53098">
    <property type="entry name" value="Ribonuclease H-like"/>
    <property type="match status" value="1"/>
</dbReference>
<dbReference type="EMBL" id="JAQQBR010001974">
    <property type="protein sequence ID" value="KAK0158066.1"/>
    <property type="molecule type" value="Genomic_DNA"/>
</dbReference>
<dbReference type="InterPro" id="IPR012337">
    <property type="entry name" value="RNaseH-like_sf"/>
</dbReference>
<dbReference type="AlphaFoldDB" id="A0AA39C529"/>
<protein>
    <recommendedName>
        <fullName evidence="3">Exonuclease domain-containing protein</fullName>
    </recommendedName>
</protein>
<sequence length="237" mass="26564">GPVSENLTHVAFVYFDLETGGFSYNDDILQIAMKSASSIHGLTKNGTELLFRGKAVSTLSKKIVFGQVLQFLTQLNKPCILIGHNAKTFDIPRLIILISQVNLGAEFSKIPFPNAHDAYADVCMLQQLTLSLFTNDKLIAEYFTFSTAMSNLRNLLNSRKTEKTLAPLQKILSFYTIKQIASAGIDLDTLRQKFTEHGEAELVKFLQNARSAKGKPKKRGNVLPMKQINFIIQYFKK</sequence>
<dbReference type="GO" id="GO:0003676">
    <property type="term" value="F:nucleic acid binding"/>
    <property type="evidence" value="ECO:0007669"/>
    <property type="project" value="InterPro"/>
</dbReference>
<organism evidence="1 2">
    <name type="scientific">Microctonus hyperodae</name>
    <name type="common">Parasitoid wasp</name>
    <dbReference type="NCBI Taxonomy" id="165561"/>
    <lineage>
        <taxon>Eukaryota</taxon>
        <taxon>Metazoa</taxon>
        <taxon>Ecdysozoa</taxon>
        <taxon>Arthropoda</taxon>
        <taxon>Hexapoda</taxon>
        <taxon>Insecta</taxon>
        <taxon>Pterygota</taxon>
        <taxon>Neoptera</taxon>
        <taxon>Endopterygota</taxon>
        <taxon>Hymenoptera</taxon>
        <taxon>Apocrita</taxon>
        <taxon>Ichneumonoidea</taxon>
        <taxon>Braconidae</taxon>
        <taxon>Euphorinae</taxon>
        <taxon>Microctonus</taxon>
    </lineage>
</organism>